<sequence length="84" mass="9489">MSHFVSIFISIIVTSLFDYSTSIPACGINPLRIFENEVLSRGGGKVSFDQALEYLKVQNPSSYNELNQITMRWILCNRRSEGGK</sequence>
<reference evidence="2" key="1">
    <citation type="submission" date="2013-10" db="EMBL/GenBank/DDBJ databases">
        <title>Expression cloning of novel planarian secreted proteins by a yeast-based Signal Sequence Trap screen.</title>
        <authorList>
            <person name="Rossi A."/>
        </authorList>
    </citation>
    <scope>NUCLEOTIDE SEQUENCE</scope>
</reference>
<feature type="signal peptide" evidence="1">
    <location>
        <begin position="1"/>
        <end position="22"/>
    </location>
</feature>
<organism evidence="2">
    <name type="scientific">Schmidtea mediterranea</name>
    <name type="common">Freshwater planarian flatworm</name>
    <dbReference type="NCBI Taxonomy" id="79327"/>
    <lineage>
        <taxon>Eukaryota</taxon>
        <taxon>Metazoa</taxon>
        <taxon>Spiralia</taxon>
        <taxon>Lophotrochozoa</taxon>
        <taxon>Platyhelminthes</taxon>
        <taxon>Rhabditophora</taxon>
        <taxon>Seriata</taxon>
        <taxon>Tricladida</taxon>
        <taxon>Continenticola</taxon>
        <taxon>Geoplanoidea</taxon>
        <taxon>Dugesiidae</taxon>
        <taxon>Schmidtea</taxon>
    </lineage>
</organism>
<proteinExistence type="evidence at transcript level"/>
<name>V9XRN7_SCHMD</name>
<evidence type="ECO:0000256" key="1">
    <source>
        <dbReference type="SAM" id="SignalP"/>
    </source>
</evidence>
<dbReference type="AlphaFoldDB" id="V9XRN7"/>
<keyword evidence="1" id="KW-0732">Signal</keyword>
<feature type="non-terminal residue" evidence="2">
    <location>
        <position position="84"/>
    </location>
</feature>
<evidence type="ECO:0000313" key="2">
    <source>
        <dbReference type="EMBL" id="AHD24753.1"/>
    </source>
</evidence>
<accession>V9XRN7</accession>
<protein>
    <submittedName>
        <fullName evidence="2">X1.C.A4.1</fullName>
    </submittedName>
</protein>
<feature type="chain" id="PRO_5004784430" evidence="1">
    <location>
        <begin position="23"/>
        <end position="84"/>
    </location>
</feature>
<dbReference type="EMBL" id="KF730696">
    <property type="protein sequence ID" value="AHD24753.1"/>
    <property type="molecule type" value="mRNA"/>
</dbReference>